<sequence>MNGHVIGFHLDSKGFEQTNRWLIRGSVDDLYEHTKLRCICGCEKNLPLKIVAQTVDCVPISNACHSWDIKGEKRSQVIFSEIVAFSICIIFSFFQLFSSCIPLNISYSSSDYSSSVLIILKEKDLGD</sequence>
<name>A0ABN8QF18_9CNID</name>
<evidence type="ECO:0000313" key="3">
    <source>
        <dbReference type="Proteomes" id="UP001159427"/>
    </source>
</evidence>
<protein>
    <submittedName>
        <fullName evidence="2">Uncharacterized protein</fullName>
    </submittedName>
</protein>
<dbReference type="EMBL" id="CALNXI010001228">
    <property type="protein sequence ID" value="CAH3160977.1"/>
    <property type="molecule type" value="Genomic_DNA"/>
</dbReference>
<dbReference type="Proteomes" id="UP001159427">
    <property type="component" value="Unassembled WGS sequence"/>
</dbReference>
<keyword evidence="1" id="KW-0812">Transmembrane</keyword>
<gene>
    <name evidence="2" type="ORF">PEVE_00003758</name>
</gene>
<proteinExistence type="predicted"/>
<evidence type="ECO:0000256" key="1">
    <source>
        <dbReference type="SAM" id="Phobius"/>
    </source>
</evidence>
<feature type="transmembrane region" description="Helical" evidence="1">
    <location>
        <begin position="77"/>
        <end position="97"/>
    </location>
</feature>
<keyword evidence="1" id="KW-0472">Membrane</keyword>
<keyword evidence="3" id="KW-1185">Reference proteome</keyword>
<keyword evidence="1" id="KW-1133">Transmembrane helix</keyword>
<comment type="caution">
    <text evidence="2">The sequence shown here is derived from an EMBL/GenBank/DDBJ whole genome shotgun (WGS) entry which is preliminary data.</text>
</comment>
<organism evidence="2 3">
    <name type="scientific">Porites evermanni</name>
    <dbReference type="NCBI Taxonomy" id="104178"/>
    <lineage>
        <taxon>Eukaryota</taxon>
        <taxon>Metazoa</taxon>
        <taxon>Cnidaria</taxon>
        <taxon>Anthozoa</taxon>
        <taxon>Hexacorallia</taxon>
        <taxon>Scleractinia</taxon>
        <taxon>Fungiina</taxon>
        <taxon>Poritidae</taxon>
        <taxon>Porites</taxon>
    </lineage>
</organism>
<reference evidence="2 3" key="1">
    <citation type="submission" date="2022-05" db="EMBL/GenBank/DDBJ databases">
        <authorList>
            <consortium name="Genoscope - CEA"/>
            <person name="William W."/>
        </authorList>
    </citation>
    <scope>NUCLEOTIDE SEQUENCE [LARGE SCALE GENOMIC DNA]</scope>
</reference>
<accession>A0ABN8QF18</accession>
<evidence type="ECO:0000313" key="2">
    <source>
        <dbReference type="EMBL" id="CAH3160977.1"/>
    </source>
</evidence>